<accession>A0AAP0LJ64</accession>
<dbReference type="Proteomes" id="UP001428341">
    <property type="component" value="Unassembled WGS sequence"/>
</dbReference>
<evidence type="ECO:0000256" key="1">
    <source>
        <dbReference type="SAM" id="Phobius"/>
    </source>
</evidence>
<organism evidence="2 3">
    <name type="scientific">Citrus x changshan-huyou</name>
    <dbReference type="NCBI Taxonomy" id="2935761"/>
    <lineage>
        <taxon>Eukaryota</taxon>
        <taxon>Viridiplantae</taxon>
        <taxon>Streptophyta</taxon>
        <taxon>Embryophyta</taxon>
        <taxon>Tracheophyta</taxon>
        <taxon>Spermatophyta</taxon>
        <taxon>Magnoliopsida</taxon>
        <taxon>eudicotyledons</taxon>
        <taxon>Gunneridae</taxon>
        <taxon>Pentapetalae</taxon>
        <taxon>rosids</taxon>
        <taxon>malvids</taxon>
        <taxon>Sapindales</taxon>
        <taxon>Rutaceae</taxon>
        <taxon>Aurantioideae</taxon>
        <taxon>Citrus</taxon>
    </lineage>
</organism>
<dbReference type="AlphaFoldDB" id="A0AAP0LJ64"/>
<feature type="transmembrane region" description="Helical" evidence="1">
    <location>
        <begin position="146"/>
        <end position="168"/>
    </location>
</feature>
<evidence type="ECO:0000313" key="2">
    <source>
        <dbReference type="EMBL" id="KAK9175002.1"/>
    </source>
</evidence>
<keyword evidence="1" id="KW-0812">Transmembrane</keyword>
<reference evidence="2 3" key="1">
    <citation type="submission" date="2024-05" db="EMBL/GenBank/DDBJ databases">
        <title>Haplotype-resolved chromosome-level genome assembly of Huyou (Citrus changshanensis).</title>
        <authorList>
            <person name="Miao C."/>
            <person name="Chen W."/>
            <person name="Wu Y."/>
            <person name="Wang L."/>
            <person name="Zhao S."/>
            <person name="Grierson D."/>
            <person name="Xu C."/>
            <person name="Chen K."/>
        </authorList>
    </citation>
    <scope>NUCLEOTIDE SEQUENCE [LARGE SCALE GENOMIC DNA]</scope>
    <source>
        <strain evidence="2">01-14</strain>
        <tissue evidence="2">Leaf</tissue>
    </source>
</reference>
<comment type="caution">
    <text evidence="2">The sequence shown here is derived from an EMBL/GenBank/DDBJ whole genome shotgun (WGS) entry which is preliminary data.</text>
</comment>
<keyword evidence="3" id="KW-1185">Reference proteome</keyword>
<sequence length="185" mass="21079">MMMNNQNPLLDHFKLQNPNQNCHLIQQLQQAHNNYNNNKNWMKHHEAKWELTKIPICIRLMIISLLSSIHNTREIREVMEKPAGMSKLTKLVQALEPCMERAVRSKAKAASSAVSKVPSQCPSLVAGSLISAAYLLHGLLLTPKNLISSCCIWFCCCCCCFYYFLLVFADEGTDHDELVLKLLKF</sequence>
<dbReference type="EMBL" id="JBCGBO010000025">
    <property type="protein sequence ID" value="KAK9175002.1"/>
    <property type="molecule type" value="Genomic_DNA"/>
</dbReference>
<proteinExistence type="predicted"/>
<gene>
    <name evidence="2" type="ORF">WN944_027006</name>
</gene>
<name>A0AAP0LJ64_9ROSI</name>
<evidence type="ECO:0000313" key="3">
    <source>
        <dbReference type="Proteomes" id="UP001428341"/>
    </source>
</evidence>
<keyword evidence="1" id="KW-0472">Membrane</keyword>
<protein>
    <submittedName>
        <fullName evidence="2">Uncharacterized protein</fullName>
    </submittedName>
</protein>
<keyword evidence="1" id="KW-1133">Transmembrane helix</keyword>